<reference evidence="1 2" key="1">
    <citation type="submission" date="2018-01" db="EMBL/GenBank/DDBJ databases">
        <title>The draft genome sequence of Halioglobus japonicus S1-36.</title>
        <authorList>
            <person name="Du Z.-J."/>
            <person name="Shi M.-J."/>
        </authorList>
    </citation>
    <scope>NUCLEOTIDE SEQUENCE [LARGE SCALE GENOMIC DNA]</scope>
    <source>
        <strain evidence="1 2">S1-36</strain>
    </source>
</reference>
<gene>
    <name evidence="1" type="ORF">C0029_04255</name>
</gene>
<evidence type="ECO:0000313" key="2">
    <source>
        <dbReference type="Proteomes" id="UP000235162"/>
    </source>
</evidence>
<sequence>MYLCAFEAHAHRKTDIIHFYNGDKLTGEIVSLMGGILKVSTDAMGTVQIEWPEIARMESEYHYEVRVTNGDRIYGSFSDKARPGQVLVTDVFARHQLESLAIVEIRPIEDSWVDRLNIHLSGTYGYTRASGVTQLAFNTEISYENERSRNTLTGQVDISDTNEGSTSSKRLNFQRAVWPGNRSDQFRTGFVNYEDNDELELDYRVAVGGGTGRYFIDTNRSRLTGAGGLQVITEKGFSDGSNEDIEGFLNVSYSTWKFSTPELHVDLNFTLYPSLTDAGRLRSYSNARISWEIIEDLSWDITAWATSDNNVEDNVSYWDYSITTGIGWDF</sequence>
<keyword evidence="2" id="KW-1185">Reference proteome</keyword>
<dbReference type="Pfam" id="PF04338">
    <property type="entry name" value="DUF481"/>
    <property type="match status" value="1"/>
</dbReference>
<dbReference type="Proteomes" id="UP000235162">
    <property type="component" value="Unassembled WGS sequence"/>
</dbReference>
<dbReference type="InterPro" id="IPR007433">
    <property type="entry name" value="DUF481"/>
</dbReference>
<dbReference type="AlphaFoldDB" id="A0AAP8MH64"/>
<evidence type="ECO:0000313" key="1">
    <source>
        <dbReference type="EMBL" id="PLW87790.1"/>
    </source>
</evidence>
<protein>
    <submittedName>
        <fullName evidence="1">DUF481 domain-containing protein</fullName>
    </submittedName>
</protein>
<name>A0AAP8MH64_9GAMM</name>
<dbReference type="RefSeq" id="WP_084200197.1">
    <property type="nucleotide sequence ID" value="NZ_BMYL01000001.1"/>
</dbReference>
<organism evidence="1 2">
    <name type="scientific">Halioglobus japonicus</name>
    <dbReference type="NCBI Taxonomy" id="930805"/>
    <lineage>
        <taxon>Bacteria</taxon>
        <taxon>Pseudomonadati</taxon>
        <taxon>Pseudomonadota</taxon>
        <taxon>Gammaproteobacteria</taxon>
        <taxon>Cellvibrionales</taxon>
        <taxon>Halieaceae</taxon>
        <taxon>Halioglobus</taxon>
    </lineage>
</organism>
<proteinExistence type="predicted"/>
<dbReference type="EMBL" id="PKUR01000001">
    <property type="protein sequence ID" value="PLW87790.1"/>
    <property type="molecule type" value="Genomic_DNA"/>
</dbReference>
<comment type="caution">
    <text evidence="1">The sequence shown here is derived from an EMBL/GenBank/DDBJ whole genome shotgun (WGS) entry which is preliminary data.</text>
</comment>
<accession>A0AAP8MH64</accession>